<gene>
    <name evidence="11" type="ORF">C5167_011845</name>
</gene>
<feature type="coiled-coil region" evidence="8">
    <location>
        <begin position="1457"/>
        <end position="1639"/>
    </location>
</feature>
<feature type="coiled-coil region" evidence="8">
    <location>
        <begin position="1868"/>
        <end position="1958"/>
    </location>
</feature>
<protein>
    <recommendedName>
        <fullName evidence="10">Kinesin motor domain-containing protein</fullName>
    </recommendedName>
</protein>
<organism evidence="11 12">
    <name type="scientific">Papaver somniferum</name>
    <name type="common">Opium poppy</name>
    <dbReference type="NCBI Taxonomy" id="3469"/>
    <lineage>
        <taxon>Eukaryota</taxon>
        <taxon>Viridiplantae</taxon>
        <taxon>Streptophyta</taxon>
        <taxon>Embryophyta</taxon>
        <taxon>Tracheophyta</taxon>
        <taxon>Spermatophyta</taxon>
        <taxon>Magnoliopsida</taxon>
        <taxon>Ranunculales</taxon>
        <taxon>Papaveraceae</taxon>
        <taxon>Papaveroideae</taxon>
        <taxon>Papaver</taxon>
    </lineage>
</organism>
<sequence>MSFRFLRRNTNQLEGNENDFESSSNSILLPPLRDPLSDNRSCSTTTSNNNGTPRASGGGGGGGGKGKLPYSEQNSAQSTPSRSLPKSVSVTGCVKPHRGGDVGARGGGGSHPKVLIRIRPISNAEKVTQGNFRCLRQNSAHTLTWLGNPETRFTFDHVACETISQEKLFLVAGPWWRTTGSGKTYTMMGEIHEMDRYLNEDCGMTPRIFEHLFMRIRDEEENRREENLKYSCKCSFLEIYNEQITDLLEPSSTNLHLREDIRKGVYVENLTEHEVTTVKDVVELLLQKMAATNMNSESSRSHSVFTCVIESRWEMDSTTHLRFGRLNLVDLAGSERQKSSGAEGERLKEAANINKSLSTLGLMIMTLVDLAHGKHRHVPYRDSRLTFLLQDSLGGNSKTTIIANISPSTWFLPLSLRCISFQISVRHPTANSANETLSTLKFAQRAKLIQNNAKVNEDASGDVLALQRQIQQLKDQLFVLNHQKPLRDLSLCMPDSEHFQLGDDVHETNYSTPNKRIPNFQNSISITKKKMKCIETTLTGALRREKMAEAAVSRLEAEIEHMNRLAHQREEDAQRTKMILRFREEKIKKMESLADGLVTADDFLKEENAALYEELMETLAGHYQQQDISSGAKIKEHGSHSKRELEDCKRNLNACLKINDSLNRLCYKRRSPLALKHQRRLKRWVADSISKEAETIKQTEQQSSVEIVSARTDLDETTSYAREDDEVLRKHELKMDSTLALQLSETENDLMEARYLIEVIESEQVRLIEELDVLQKENSEYLELLRNGEFGHMQTKLQHENPCEPSERDQLIKNPAQLNRTLATEDNVAGSVLQHKLNRVNRDLEEARLLIRRYQDDQESKQHQEDEFEENRQQVEVETAKAILDLQENLTTLQQELQERLCLTTEENMRLRNSLSTREDEMKVLTEEWEKATLELTAFITDGCRSLEDASDQVRVIANSFPESEVWISEHVEMAAKSFLEKEKTIEQLWKNLEDALKMGLDMELKLSSLKGATLAITDVQELEKDEKDRETILLRSQLSEKIHMIQDLESALQVKQDEIIDAEKRAAAAFVVVKRLSDFPRAECAEVAEKEDPELKLPISVEQDKNRLSEIRAEENIQIIAAIKESEEECSDTREMHFNLGSAILVADEKISAATDFFVKLEEAQATMQEADTMLNTLLEANENAKLMTDRWKQAGKRLKKERASLNEEVRRLTVTVCLQPGEYESLEGQFHSSLVEITNSVSSLENFVVEMQKDVEEKFKLVYSDISSLGKYLLDCVCNSRSSLEDIWSDIMEKGFSLFVMYQCHIRGSLEKISSLNTEAPILQPGEKGCNSISYNVQERGFVEKTACFNGPNGIKEADQSFEVLCDVSNPGDTADLRYSLGEVEKFKEEELGLTQDNLTTENDLLKQEIARKDILLKGLLFDLSLLQESTSNSKDIKDETEQIFATLTGIQEELAVKTTQLDNILAQNKKLEEQLAETEAALIMTNSKFEQVEEIQDDLMNQNSELKSLVDDLFTTKDDVEGQLEDKKEIIKNLEEEILRMAFKVEEKILASIEDIEDELRAVSDERDNLREEVISLNDKLEMANALADENEAVAVEARQVSEASKLYAEQKEEEVKILERSVEELEYTINVMDQKVHEMGEEVERYQMRDDLQQEIQDSLHRTLTVENSKQNMVSEYSDDERQTEHHISRHLDDQTLQPQYRDQIRILEKKRAEQAKEIKECRDYISELVLHADAQASLYHQKYNELESMVREVKKDSSASTSVALPSEKTEKSSTRPRGSSSPFRCIQGLVHHVSIEKEQELSMARLQIEELQALSSKQQKEVRVLNARLAASESMTHDVIRDLLAVKLDLTNYANLIDQHEVQKLVEEAQQQTEESIAKEQEIMNLRKQINDLLEERQSYVNEINQKEADILSRQLKVEQLRERDHMLKAQNEMLKMDKNNLKRKVTDLDEMVKKQFESQISQQRVQQKMKGKENRFSSDGNTEFSKRVVHSDKLLSDVNNELNYYQKPSSRHQYDEERHRNRRQEREDDYN</sequence>
<evidence type="ECO:0000256" key="8">
    <source>
        <dbReference type="SAM" id="Coils"/>
    </source>
</evidence>
<dbReference type="InterPro" id="IPR019821">
    <property type="entry name" value="Kinesin_motor_CS"/>
</dbReference>
<keyword evidence="1" id="KW-0493">Microtubule</keyword>
<dbReference type="EMBL" id="CM010717">
    <property type="protein sequence ID" value="RZC52990.1"/>
    <property type="molecule type" value="Genomic_DNA"/>
</dbReference>
<evidence type="ECO:0000256" key="6">
    <source>
        <dbReference type="ARBA" id="ARBA00034488"/>
    </source>
</evidence>
<feature type="compositionally biased region" description="Polar residues" evidence="9">
    <location>
        <begin position="71"/>
        <end position="90"/>
    </location>
</feature>
<feature type="compositionally biased region" description="Gly residues" evidence="9">
    <location>
        <begin position="56"/>
        <end position="66"/>
    </location>
</feature>
<dbReference type="SUPFAM" id="SSF52540">
    <property type="entry name" value="P-loop containing nucleoside triphosphate hydrolases"/>
    <property type="match status" value="1"/>
</dbReference>
<dbReference type="GO" id="GO:0008017">
    <property type="term" value="F:microtubule binding"/>
    <property type="evidence" value="ECO:0007669"/>
    <property type="project" value="InterPro"/>
</dbReference>
<dbReference type="PANTHER" id="PTHR37739:SF18">
    <property type="entry name" value="KINESIN-LIKE PROTEIN KIN-12C"/>
    <property type="match status" value="1"/>
</dbReference>
<dbReference type="InterPro" id="IPR044986">
    <property type="entry name" value="KIF15/KIN-12"/>
</dbReference>
<evidence type="ECO:0000256" key="5">
    <source>
        <dbReference type="ARBA" id="ARBA00023175"/>
    </source>
</evidence>
<keyword evidence="5" id="KW-0505">Motor protein</keyword>
<feature type="region of interest" description="Disordered" evidence="9">
    <location>
        <begin position="1760"/>
        <end position="1787"/>
    </location>
</feature>
<dbReference type="Proteomes" id="UP000316621">
    <property type="component" value="Chromosome 3"/>
</dbReference>
<feature type="coiled-coil region" evidence="8">
    <location>
        <begin position="837"/>
        <end position="871"/>
    </location>
</feature>
<name>A0A4Y7IYW9_PAPSO</name>
<feature type="coiled-coil region" evidence="8">
    <location>
        <begin position="1162"/>
        <end position="1217"/>
    </location>
</feature>
<dbReference type="Pfam" id="PF00225">
    <property type="entry name" value="Kinesin"/>
    <property type="match status" value="1"/>
</dbReference>
<dbReference type="InterPro" id="IPR027417">
    <property type="entry name" value="P-loop_NTPase"/>
</dbReference>
<evidence type="ECO:0000256" key="2">
    <source>
        <dbReference type="ARBA" id="ARBA00022741"/>
    </source>
</evidence>
<evidence type="ECO:0000256" key="4">
    <source>
        <dbReference type="ARBA" id="ARBA00023054"/>
    </source>
</evidence>
<proteinExistence type="inferred from homology"/>
<keyword evidence="3" id="KW-0067">ATP-binding</keyword>
<dbReference type="GO" id="GO:0003777">
    <property type="term" value="F:microtubule motor activity"/>
    <property type="evidence" value="ECO:0007669"/>
    <property type="project" value="InterPro"/>
</dbReference>
<dbReference type="InterPro" id="IPR001752">
    <property type="entry name" value="Kinesin_motor_dom"/>
</dbReference>
<evidence type="ECO:0000256" key="1">
    <source>
        <dbReference type="ARBA" id="ARBA00022701"/>
    </source>
</evidence>
<dbReference type="Gramene" id="RZC52990">
    <property type="protein sequence ID" value="RZC52990"/>
    <property type="gene ID" value="C5167_011845"/>
</dbReference>
<accession>A0A4Y7IYW9</accession>
<feature type="coiled-coil region" evidence="8">
    <location>
        <begin position="545"/>
        <end position="572"/>
    </location>
</feature>
<evidence type="ECO:0000313" key="11">
    <source>
        <dbReference type="EMBL" id="RZC52990.1"/>
    </source>
</evidence>
<comment type="caution">
    <text evidence="7">Lacks conserved residue(s) required for the propagation of feature annotation.</text>
</comment>
<evidence type="ECO:0000256" key="7">
    <source>
        <dbReference type="PROSITE-ProRule" id="PRU00283"/>
    </source>
</evidence>
<feature type="coiled-coil region" evidence="8">
    <location>
        <begin position="1800"/>
        <end position="1834"/>
    </location>
</feature>
<dbReference type="GO" id="GO:0005524">
    <property type="term" value="F:ATP binding"/>
    <property type="evidence" value="ECO:0007669"/>
    <property type="project" value="UniProtKB-KW"/>
</dbReference>
<feature type="compositionally biased region" description="Polar residues" evidence="9">
    <location>
        <begin position="8"/>
        <end position="27"/>
    </location>
</feature>
<dbReference type="PROSITE" id="PS00411">
    <property type="entry name" value="KINESIN_MOTOR_1"/>
    <property type="match status" value="1"/>
</dbReference>
<keyword evidence="2" id="KW-0547">Nucleotide-binding</keyword>
<feature type="domain" description="Kinesin motor" evidence="10">
    <location>
        <begin position="179"/>
        <end position="449"/>
    </location>
</feature>
<dbReference type="Gene3D" id="3.40.850.10">
    <property type="entry name" value="Kinesin motor domain"/>
    <property type="match status" value="1"/>
</dbReference>
<feature type="coiled-coil region" evidence="8">
    <location>
        <begin position="743"/>
        <end position="777"/>
    </location>
</feature>
<evidence type="ECO:0000256" key="3">
    <source>
        <dbReference type="ARBA" id="ARBA00022840"/>
    </source>
</evidence>
<reference evidence="11 12" key="1">
    <citation type="journal article" date="2018" name="Science">
        <title>The opium poppy genome and morphinan production.</title>
        <authorList>
            <person name="Guo L."/>
            <person name="Winzer T."/>
            <person name="Yang X."/>
            <person name="Li Y."/>
            <person name="Ning Z."/>
            <person name="He Z."/>
            <person name="Teodor R."/>
            <person name="Lu Y."/>
            <person name="Bowser T.A."/>
            <person name="Graham I.A."/>
            <person name="Ye K."/>
        </authorList>
    </citation>
    <scope>NUCLEOTIDE SEQUENCE [LARGE SCALE GENOMIC DNA]</scope>
    <source>
        <strain evidence="12">cv. HN1</strain>
        <tissue evidence="11">Leaves</tissue>
    </source>
</reference>
<dbReference type="PANTHER" id="PTHR37739">
    <property type="entry name" value="KINESIN-LIKE PROTEIN KIN-12D"/>
    <property type="match status" value="1"/>
</dbReference>
<dbReference type="PROSITE" id="PS50067">
    <property type="entry name" value="KINESIN_MOTOR_2"/>
    <property type="match status" value="1"/>
</dbReference>
<dbReference type="OMA" id="VICEMEN"/>
<dbReference type="GO" id="GO:0005874">
    <property type="term" value="C:microtubule"/>
    <property type="evidence" value="ECO:0007669"/>
    <property type="project" value="UniProtKB-KW"/>
</dbReference>
<dbReference type="InterPro" id="IPR036961">
    <property type="entry name" value="Kinesin_motor_dom_sf"/>
</dbReference>
<keyword evidence="4 8" id="KW-0175">Coiled coil</keyword>
<evidence type="ECO:0000259" key="10">
    <source>
        <dbReference type="PROSITE" id="PS50067"/>
    </source>
</evidence>
<dbReference type="SMART" id="SM00129">
    <property type="entry name" value="KISc"/>
    <property type="match status" value="1"/>
</dbReference>
<dbReference type="STRING" id="3469.A0A4Y7IYW9"/>
<feature type="compositionally biased region" description="Low complexity" evidence="9">
    <location>
        <begin position="38"/>
        <end position="52"/>
    </location>
</feature>
<feature type="compositionally biased region" description="Gly residues" evidence="9">
    <location>
        <begin position="101"/>
        <end position="110"/>
    </location>
</feature>
<dbReference type="GO" id="GO:0007018">
    <property type="term" value="P:microtubule-based movement"/>
    <property type="evidence" value="ECO:0007669"/>
    <property type="project" value="InterPro"/>
</dbReference>
<feature type="region of interest" description="Disordered" evidence="9">
    <location>
        <begin position="2011"/>
        <end position="2038"/>
    </location>
</feature>
<dbReference type="PRINTS" id="PR00380">
    <property type="entry name" value="KINESINHEAVY"/>
</dbReference>
<feature type="coiled-coil region" evidence="8">
    <location>
        <begin position="456"/>
        <end position="483"/>
    </location>
</feature>
<evidence type="ECO:0000313" key="12">
    <source>
        <dbReference type="Proteomes" id="UP000316621"/>
    </source>
</evidence>
<feature type="region of interest" description="Disordered" evidence="9">
    <location>
        <begin position="1966"/>
        <end position="1995"/>
    </location>
</feature>
<comment type="similarity">
    <text evidence="6">Belongs to the TRAFAC class myosin-kinesin ATPase superfamily. Kinesin family. KIN-12 subfamily.</text>
</comment>
<evidence type="ECO:0000256" key="9">
    <source>
        <dbReference type="SAM" id="MobiDB-lite"/>
    </source>
</evidence>
<feature type="region of interest" description="Disordered" evidence="9">
    <location>
        <begin position="1"/>
        <end position="113"/>
    </location>
</feature>
<keyword evidence="12" id="KW-1185">Reference proteome</keyword>